<feature type="transmembrane region" description="Helical" evidence="17">
    <location>
        <begin position="64"/>
        <end position="85"/>
    </location>
</feature>
<dbReference type="EMBL" id="OU503054">
    <property type="protein sequence ID" value="CAI9782932.1"/>
    <property type="molecule type" value="Genomic_DNA"/>
</dbReference>
<feature type="signal peptide" evidence="18">
    <location>
        <begin position="1"/>
        <end position="23"/>
    </location>
</feature>
<dbReference type="EC" id="2.3.2.27" evidence="4"/>
<evidence type="ECO:0000256" key="10">
    <source>
        <dbReference type="ARBA" id="ARBA00022786"/>
    </source>
</evidence>
<organism evidence="20 21">
    <name type="scientific">Fraxinus pennsylvanica</name>
    <dbReference type="NCBI Taxonomy" id="56036"/>
    <lineage>
        <taxon>Eukaryota</taxon>
        <taxon>Viridiplantae</taxon>
        <taxon>Streptophyta</taxon>
        <taxon>Embryophyta</taxon>
        <taxon>Tracheophyta</taxon>
        <taxon>Spermatophyta</taxon>
        <taxon>Magnoliopsida</taxon>
        <taxon>eudicotyledons</taxon>
        <taxon>Gunneridae</taxon>
        <taxon>Pentapetalae</taxon>
        <taxon>asterids</taxon>
        <taxon>lamiids</taxon>
        <taxon>Lamiales</taxon>
        <taxon>Oleaceae</taxon>
        <taxon>Oleeae</taxon>
        <taxon>Fraxinus</taxon>
    </lineage>
</organism>
<evidence type="ECO:0000256" key="3">
    <source>
        <dbReference type="ARBA" id="ARBA00004906"/>
    </source>
</evidence>
<keyword evidence="7" id="KW-0479">Metal-binding</keyword>
<comment type="subcellular location">
    <subcellularLocation>
        <location evidence="2">Membrane</location>
        <topology evidence="2">Single-pass membrane protein</topology>
    </subcellularLocation>
</comment>
<dbReference type="GO" id="GO:0016020">
    <property type="term" value="C:membrane"/>
    <property type="evidence" value="ECO:0007669"/>
    <property type="project" value="UniProtKB-SubCell"/>
</dbReference>
<feature type="region of interest" description="Disordered" evidence="16">
    <location>
        <begin position="32"/>
        <end position="54"/>
    </location>
</feature>
<dbReference type="FunFam" id="3.30.40.10:FF:000285">
    <property type="entry name" value="RING-H2 finger protein ATL43"/>
    <property type="match status" value="1"/>
</dbReference>
<gene>
    <name evidence="20" type="ORF">FPE_LOCUS30362</name>
</gene>
<dbReference type="Pfam" id="PF13639">
    <property type="entry name" value="zf-RING_2"/>
    <property type="match status" value="1"/>
</dbReference>
<keyword evidence="12 17" id="KW-1133">Transmembrane helix</keyword>
<feature type="region of interest" description="Disordered" evidence="16">
    <location>
        <begin position="366"/>
        <end position="412"/>
    </location>
</feature>
<dbReference type="GO" id="GO:0008270">
    <property type="term" value="F:zinc ion binding"/>
    <property type="evidence" value="ECO:0007669"/>
    <property type="project" value="UniProtKB-KW"/>
</dbReference>
<feature type="region of interest" description="Disordered" evidence="16">
    <location>
        <begin position="430"/>
        <end position="454"/>
    </location>
</feature>
<comment type="pathway">
    <text evidence="3">Protein modification; protein ubiquitination.</text>
</comment>
<dbReference type="SUPFAM" id="SSF57850">
    <property type="entry name" value="RING/U-box"/>
    <property type="match status" value="1"/>
</dbReference>
<evidence type="ECO:0000256" key="1">
    <source>
        <dbReference type="ARBA" id="ARBA00000900"/>
    </source>
</evidence>
<dbReference type="Gene3D" id="3.30.40.10">
    <property type="entry name" value="Zinc/RING finger domain, C3HC4 (zinc finger)"/>
    <property type="match status" value="1"/>
</dbReference>
<feature type="region of interest" description="Disordered" evidence="16">
    <location>
        <begin position="268"/>
        <end position="302"/>
    </location>
</feature>
<comment type="similarity">
    <text evidence="14">Belongs to the RING-type zinc finger family. ATL subfamily.</text>
</comment>
<feature type="chain" id="PRO_5041961572" description="RING-type E3 ubiquitin transferase" evidence="18">
    <location>
        <begin position="24"/>
        <end position="454"/>
    </location>
</feature>
<evidence type="ECO:0000256" key="4">
    <source>
        <dbReference type="ARBA" id="ARBA00012483"/>
    </source>
</evidence>
<evidence type="ECO:0000256" key="5">
    <source>
        <dbReference type="ARBA" id="ARBA00022679"/>
    </source>
</evidence>
<evidence type="ECO:0000256" key="2">
    <source>
        <dbReference type="ARBA" id="ARBA00004167"/>
    </source>
</evidence>
<evidence type="ECO:0000256" key="7">
    <source>
        <dbReference type="ARBA" id="ARBA00022723"/>
    </source>
</evidence>
<evidence type="ECO:0000256" key="18">
    <source>
        <dbReference type="SAM" id="SignalP"/>
    </source>
</evidence>
<dbReference type="PANTHER" id="PTHR46539:SF2">
    <property type="entry name" value="RING-H2 FINGER PROTEIN ATL43"/>
    <property type="match status" value="1"/>
</dbReference>
<evidence type="ECO:0000256" key="12">
    <source>
        <dbReference type="ARBA" id="ARBA00022989"/>
    </source>
</evidence>
<name>A0AAD2AD88_9LAMI</name>
<dbReference type="CDD" id="cd16461">
    <property type="entry name" value="RING-H2_EL5-like"/>
    <property type="match status" value="1"/>
</dbReference>
<accession>A0AAD2AD88</accession>
<reference evidence="20" key="1">
    <citation type="submission" date="2023-05" db="EMBL/GenBank/DDBJ databases">
        <authorList>
            <person name="Huff M."/>
        </authorList>
    </citation>
    <scope>NUCLEOTIDE SEQUENCE</scope>
</reference>
<dbReference type="AlphaFoldDB" id="A0AAD2AD88"/>
<evidence type="ECO:0000256" key="6">
    <source>
        <dbReference type="ARBA" id="ARBA00022692"/>
    </source>
</evidence>
<proteinExistence type="inferred from homology"/>
<evidence type="ECO:0000256" key="17">
    <source>
        <dbReference type="SAM" id="Phobius"/>
    </source>
</evidence>
<feature type="compositionally biased region" description="Polar residues" evidence="16">
    <location>
        <begin position="274"/>
        <end position="288"/>
    </location>
</feature>
<evidence type="ECO:0000313" key="21">
    <source>
        <dbReference type="Proteomes" id="UP000834106"/>
    </source>
</evidence>
<evidence type="ECO:0000256" key="11">
    <source>
        <dbReference type="ARBA" id="ARBA00022833"/>
    </source>
</evidence>
<dbReference type="GO" id="GO:0061630">
    <property type="term" value="F:ubiquitin protein ligase activity"/>
    <property type="evidence" value="ECO:0007669"/>
    <property type="project" value="UniProtKB-EC"/>
</dbReference>
<feature type="compositionally biased region" description="Basic and acidic residues" evidence="16">
    <location>
        <begin position="403"/>
        <end position="412"/>
    </location>
</feature>
<evidence type="ECO:0000256" key="15">
    <source>
        <dbReference type="PROSITE-ProRule" id="PRU00175"/>
    </source>
</evidence>
<evidence type="ECO:0000256" key="9">
    <source>
        <dbReference type="ARBA" id="ARBA00022771"/>
    </source>
</evidence>
<dbReference type="SMART" id="SM00184">
    <property type="entry name" value="RING"/>
    <property type="match status" value="1"/>
</dbReference>
<keyword evidence="21" id="KW-1185">Reference proteome</keyword>
<sequence>MGILNFLPFFWLFFFFTLALVASEDDNGNVGKISRLTNPPPPPPPPPPLPLPSDAKAPPFKPGVAIIVGVLTTIFSITFLLLLYVKHCKRDIHVNNSRGYPQSAMVARKNSGIDPKVIASLPIFRFKSLRGQKDGLECAVCLNKFAPDEVLRLLPKCKHAFHVECVDTWLDAHSTCPLCRYRVDPEDILLVDYENKSLYNHDQSNEKLSCALLSPSQKGKEFVNPRVSGRHSSAGERGKSLEIIVENPRKDFSRRSLDSWKSGKKKWSRKDSLAENSSQELGSKSLDSSKSRRTLANESRKDGLLLEKQKQVEKHRLEHRIIIAGEAQASSSNSSHDHRWSDVQPPDLLYLRSEMILSTSLGFSRRRKIGGDENDTAEGSGRGVINERSVSEITGMSRYRSNGKQEEEGQRHEGVVKRWLAWISQSQQQKKTAVQSARPSSSSSSSSSNTSIVV</sequence>
<feature type="compositionally biased region" description="Pro residues" evidence="16">
    <location>
        <begin position="38"/>
        <end position="51"/>
    </location>
</feature>
<comment type="catalytic activity">
    <reaction evidence="1">
        <text>S-ubiquitinyl-[E2 ubiquitin-conjugating enzyme]-L-cysteine + [acceptor protein]-L-lysine = [E2 ubiquitin-conjugating enzyme]-L-cysteine + N(6)-ubiquitinyl-[acceptor protein]-L-lysine.</text>
        <dbReference type="EC" id="2.3.2.27"/>
    </reaction>
</comment>
<keyword evidence="13 17" id="KW-0472">Membrane</keyword>
<dbReference type="Proteomes" id="UP000834106">
    <property type="component" value="Chromosome 19"/>
</dbReference>
<dbReference type="InterPro" id="IPR013083">
    <property type="entry name" value="Znf_RING/FYVE/PHD"/>
</dbReference>
<feature type="region of interest" description="Disordered" evidence="16">
    <location>
        <begin position="220"/>
        <end position="240"/>
    </location>
</feature>
<keyword evidence="10" id="KW-0833">Ubl conjugation pathway</keyword>
<feature type="compositionally biased region" description="Polar residues" evidence="16">
    <location>
        <begin position="430"/>
        <end position="439"/>
    </location>
</feature>
<evidence type="ECO:0000256" key="13">
    <source>
        <dbReference type="ARBA" id="ARBA00023136"/>
    </source>
</evidence>
<keyword evidence="11" id="KW-0862">Zinc</keyword>
<dbReference type="PANTHER" id="PTHR46539">
    <property type="entry name" value="E3 UBIQUITIN-PROTEIN LIGASE ATL42"/>
    <property type="match status" value="1"/>
</dbReference>
<evidence type="ECO:0000259" key="19">
    <source>
        <dbReference type="PROSITE" id="PS50089"/>
    </source>
</evidence>
<keyword evidence="8 18" id="KW-0732">Signal</keyword>
<keyword evidence="9 15" id="KW-0863">Zinc-finger</keyword>
<dbReference type="PROSITE" id="PS50089">
    <property type="entry name" value="ZF_RING_2"/>
    <property type="match status" value="1"/>
</dbReference>
<evidence type="ECO:0000256" key="14">
    <source>
        <dbReference type="ARBA" id="ARBA00024209"/>
    </source>
</evidence>
<dbReference type="InterPro" id="IPR001841">
    <property type="entry name" value="Znf_RING"/>
</dbReference>
<evidence type="ECO:0000256" key="8">
    <source>
        <dbReference type="ARBA" id="ARBA00022729"/>
    </source>
</evidence>
<evidence type="ECO:0000256" key="16">
    <source>
        <dbReference type="SAM" id="MobiDB-lite"/>
    </source>
</evidence>
<feature type="domain" description="RING-type" evidence="19">
    <location>
        <begin position="138"/>
        <end position="180"/>
    </location>
</feature>
<protein>
    <recommendedName>
        <fullName evidence="4">RING-type E3 ubiquitin transferase</fullName>
        <ecNumber evidence="4">2.3.2.27</ecNumber>
    </recommendedName>
</protein>
<feature type="compositionally biased region" description="Polar residues" evidence="16">
    <location>
        <begin position="391"/>
        <end position="402"/>
    </location>
</feature>
<keyword evidence="5" id="KW-0808">Transferase</keyword>
<evidence type="ECO:0000313" key="20">
    <source>
        <dbReference type="EMBL" id="CAI9782932.1"/>
    </source>
</evidence>
<keyword evidence="6 17" id="KW-0812">Transmembrane</keyword>